<protein>
    <submittedName>
        <fullName evidence="2">Uncharacterized protein</fullName>
    </submittedName>
</protein>
<proteinExistence type="predicted"/>
<gene>
    <name evidence="2" type="ORF">DID88_004497</name>
</gene>
<feature type="compositionally biased region" description="Basic and acidic residues" evidence="1">
    <location>
        <begin position="59"/>
        <end position="74"/>
    </location>
</feature>
<reference evidence="2 3" key="1">
    <citation type="submission" date="2018-06" db="EMBL/GenBank/DDBJ databases">
        <title>Genome Sequence of the Brown Rot Fungal Pathogen Monilinia fructigena.</title>
        <authorList>
            <person name="Landi L."/>
            <person name="De Miccolis Angelini R.M."/>
            <person name="Pollastro S."/>
            <person name="Abate D."/>
            <person name="Faretra F."/>
            <person name="Romanazzi G."/>
        </authorList>
    </citation>
    <scope>NUCLEOTIDE SEQUENCE [LARGE SCALE GENOMIC DNA]</scope>
    <source>
        <strain evidence="2 3">Mfrg269</strain>
    </source>
</reference>
<feature type="region of interest" description="Disordered" evidence="1">
    <location>
        <begin position="412"/>
        <end position="440"/>
    </location>
</feature>
<evidence type="ECO:0000313" key="3">
    <source>
        <dbReference type="Proteomes" id="UP000249056"/>
    </source>
</evidence>
<accession>A0A395IQV9</accession>
<dbReference type="AlphaFoldDB" id="A0A395IQV9"/>
<feature type="region of interest" description="Disordered" evidence="1">
    <location>
        <begin position="321"/>
        <end position="366"/>
    </location>
</feature>
<organism evidence="2 3">
    <name type="scientific">Monilinia fructigena</name>
    <dbReference type="NCBI Taxonomy" id="38457"/>
    <lineage>
        <taxon>Eukaryota</taxon>
        <taxon>Fungi</taxon>
        <taxon>Dikarya</taxon>
        <taxon>Ascomycota</taxon>
        <taxon>Pezizomycotina</taxon>
        <taxon>Leotiomycetes</taxon>
        <taxon>Helotiales</taxon>
        <taxon>Sclerotiniaceae</taxon>
        <taxon>Monilinia</taxon>
    </lineage>
</organism>
<dbReference type="Proteomes" id="UP000249056">
    <property type="component" value="Unassembled WGS sequence"/>
</dbReference>
<dbReference type="EMBL" id="QKRW01000023">
    <property type="protein sequence ID" value="RAL62652.1"/>
    <property type="molecule type" value="Genomic_DNA"/>
</dbReference>
<comment type="caution">
    <text evidence="2">The sequence shown here is derived from an EMBL/GenBank/DDBJ whole genome shotgun (WGS) entry which is preliminary data.</text>
</comment>
<dbReference type="OrthoDB" id="5235778at2759"/>
<evidence type="ECO:0000313" key="2">
    <source>
        <dbReference type="EMBL" id="RAL62652.1"/>
    </source>
</evidence>
<evidence type="ECO:0000256" key="1">
    <source>
        <dbReference type="SAM" id="MobiDB-lite"/>
    </source>
</evidence>
<name>A0A395IQV9_9HELO</name>
<sequence length="440" mass="50226">MQPLSIILKVPDVTKTNERHNLEPDIDDGEGNGVGDQLITNHEEDTAPHYPKRKRHKVKYNDDTWHEETTNDRTRRTKLIPTKPPTKRRGVIVSTWKDSKEAKDEDKQIIHGFIDDAERLRFRIHGTNHQNNKSLSIPPGPHGCWVKFKRINFDAHLSSMNKDQLKEYVILKSQNDPQQPVGISDDDDLEVSDKFNDIQASSKPDILLGYWLDSSEEKPKNKHAVFATVTFYGHFRYIVRKSTRDGRYLVGNYSHGTSRYQVQYKKVVLEPHLSESMRSEVEEYVLIRQKHVMEGGGLSPYDRLIKEAEAVRLAKAAIAAGNPPNTTLSETANSSTEPIQEDHPRQKGKGRTSCRKQPNVSKGKQADFEWQHARVIADESEDDAPEAQAISIRKVLAEKKLKKSMERLNKKWEAQQIAAPQKEATPREESIPPQLTKSAL</sequence>
<keyword evidence="3" id="KW-1185">Reference proteome</keyword>
<feature type="region of interest" description="Disordered" evidence="1">
    <location>
        <begin position="19"/>
        <end position="90"/>
    </location>
</feature>
<feature type="compositionally biased region" description="Polar residues" evidence="1">
    <location>
        <begin position="323"/>
        <end position="338"/>
    </location>
</feature>